<organism evidence="1 2">
    <name type="scientific">Populus alba x Populus x berolinensis</name>
    <dbReference type="NCBI Taxonomy" id="444605"/>
    <lineage>
        <taxon>Eukaryota</taxon>
        <taxon>Viridiplantae</taxon>
        <taxon>Streptophyta</taxon>
        <taxon>Embryophyta</taxon>
        <taxon>Tracheophyta</taxon>
        <taxon>Spermatophyta</taxon>
        <taxon>Magnoliopsida</taxon>
        <taxon>eudicotyledons</taxon>
        <taxon>Gunneridae</taxon>
        <taxon>Pentapetalae</taxon>
        <taxon>rosids</taxon>
        <taxon>fabids</taxon>
        <taxon>Malpighiales</taxon>
        <taxon>Salicaceae</taxon>
        <taxon>Saliceae</taxon>
        <taxon>Populus</taxon>
    </lineage>
</organism>
<evidence type="ECO:0000313" key="2">
    <source>
        <dbReference type="Proteomes" id="UP001164929"/>
    </source>
</evidence>
<dbReference type="EMBL" id="JAQIZT010000011">
    <property type="protein sequence ID" value="KAJ6980441.1"/>
    <property type="molecule type" value="Genomic_DNA"/>
</dbReference>
<evidence type="ECO:0000313" key="1">
    <source>
        <dbReference type="EMBL" id="KAJ6980441.1"/>
    </source>
</evidence>
<name>A0AAD6M7M5_9ROSI</name>
<accession>A0AAD6M7M5</accession>
<sequence>MNGICGSSILSVSSDFDPNESGVKKMFFFFFASNYYMQHDMLTKNRIKRELAQIALVFFPLVYTLNIRAHYQLDQQFGDNSFDRKQDESRLPKIYPEQLVLHSHGEHYAKFGVLLEFGTEVRMINSIDLEVC</sequence>
<dbReference type="AlphaFoldDB" id="A0AAD6M7M5"/>
<keyword evidence="2" id="KW-1185">Reference proteome</keyword>
<proteinExistence type="predicted"/>
<comment type="caution">
    <text evidence="1">The sequence shown here is derived from an EMBL/GenBank/DDBJ whole genome shotgun (WGS) entry which is preliminary data.</text>
</comment>
<reference evidence="1" key="1">
    <citation type="journal article" date="2023" name="Mol. Ecol. Resour.">
        <title>Chromosome-level genome assembly of a triploid poplar Populus alba 'Berolinensis'.</title>
        <authorList>
            <person name="Chen S."/>
            <person name="Yu Y."/>
            <person name="Wang X."/>
            <person name="Wang S."/>
            <person name="Zhang T."/>
            <person name="Zhou Y."/>
            <person name="He R."/>
            <person name="Meng N."/>
            <person name="Wang Y."/>
            <person name="Liu W."/>
            <person name="Liu Z."/>
            <person name="Liu J."/>
            <person name="Guo Q."/>
            <person name="Huang H."/>
            <person name="Sederoff R.R."/>
            <person name="Wang G."/>
            <person name="Qu G."/>
            <person name="Chen S."/>
        </authorList>
    </citation>
    <scope>NUCLEOTIDE SEQUENCE</scope>
    <source>
        <strain evidence="1">SC-2020</strain>
    </source>
</reference>
<gene>
    <name evidence="1" type="ORF">NC653_028292</name>
</gene>
<dbReference type="Proteomes" id="UP001164929">
    <property type="component" value="Chromosome 11"/>
</dbReference>
<protein>
    <submittedName>
        <fullName evidence="1">Uncharacterized protein</fullName>
    </submittedName>
</protein>